<dbReference type="InterPro" id="IPR010982">
    <property type="entry name" value="Lambda_DNA-bd_dom_sf"/>
</dbReference>
<evidence type="ECO:0000259" key="1">
    <source>
        <dbReference type="PROSITE" id="PS50943"/>
    </source>
</evidence>
<reference evidence="3" key="1">
    <citation type="journal article" date="2019" name="Int. J. Syst. Evol. Microbiol.">
        <title>The Global Catalogue of Microorganisms (GCM) 10K type strain sequencing project: providing services to taxonomists for standard genome sequencing and annotation.</title>
        <authorList>
            <consortium name="The Broad Institute Genomics Platform"/>
            <consortium name="The Broad Institute Genome Sequencing Center for Infectious Disease"/>
            <person name="Wu L."/>
            <person name="Ma J."/>
        </authorList>
    </citation>
    <scope>NUCLEOTIDE SEQUENCE [LARGE SCALE GENOMIC DNA]</scope>
    <source>
        <strain evidence="3">JCM 16014</strain>
    </source>
</reference>
<dbReference type="PROSITE" id="PS50943">
    <property type="entry name" value="HTH_CROC1"/>
    <property type="match status" value="1"/>
</dbReference>
<dbReference type="Proteomes" id="UP001500751">
    <property type="component" value="Unassembled WGS sequence"/>
</dbReference>
<accession>A0ABP5FSA3</accession>
<evidence type="ECO:0000313" key="2">
    <source>
        <dbReference type="EMBL" id="GAA2031014.1"/>
    </source>
</evidence>
<dbReference type="Gene3D" id="1.10.260.40">
    <property type="entry name" value="lambda repressor-like DNA-binding domains"/>
    <property type="match status" value="1"/>
</dbReference>
<comment type="caution">
    <text evidence="2">The sequence shown here is derived from an EMBL/GenBank/DDBJ whole genome shotgun (WGS) entry which is preliminary data.</text>
</comment>
<proteinExistence type="predicted"/>
<dbReference type="Pfam" id="PF01381">
    <property type="entry name" value="HTH_3"/>
    <property type="match status" value="1"/>
</dbReference>
<dbReference type="InterPro" id="IPR001387">
    <property type="entry name" value="Cro/C1-type_HTH"/>
</dbReference>
<feature type="domain" description="HTH cro/C1-type" evidence="1">
    <location>
        <begin position="52"/>
        <end position="87"/>
    </location>
</feature>
<sequence>MGGGPEDVEDIGVIATRIKHLFATVYPKSLGRPYTLREAADKINEDAGEELISVAYLSQLRKGDKREPAFNKLAGVAKLFGVSTDYFLDDETAARTDQQLALVAAMREQGVDRVATRALGLSANSLEAILGMIENARKIEGLADDEGDAPAQEQ</sequence>
<evidence type="ECO:0000313" key="3">
    <source>
        <dbReference type="Proteomes" id="UP001500751"/>
    </source>
</evidence>
<gene>
    <name evidence="2" type="ORF">GCM10009839_33600</name>
</gene>
<organism evidence="2 3">
    <name type="scientific">Catenulispora yoronensis</name>
    <dbReference type="NCBI Taxonomy" id="450799"/>
    <lineage>
        <taxon>Bacteria</taxon>
        <taxon>Bacillati</taxon>
        <taxon>Actinomycetota</taxon>
        <taxon>Actinomycetes</taxon>
        <taxon>Catenulisporales</taxon>
        <taxon>Catenulisporaceae</taxon>
        <taxon>Catenulispora</taxon>
    </lineage>
</organism>
<protein>
    <submittedName>
        <fullName evidence="2">Helix-turn-helix transcriptional regulator</fullName>
    </submittedName>
</protein>
<dbReference type="EMBL" id="BAAAQN010000017">
    <property type="protein sequence ID" value="GAA2031014.1"/>
    <property type="molecule type" value="Genomic_DNA"/>
</dbReference>
<dbReference type="CDD" id="cd00093">
    <property type="entry name" value="HTH_XRE"/>
    <property type="match status" value="1"/>
</dbReference>
<name>A0ABP5FSA3_9ACTN</name>
<keyword evidence="3" id="KW-1185">Reference proteome</keyword>